<protein>
    <submittedName>
        <fullName evidence="1">33376_t:CDS:1</fullName>
    </submittedName>
</protein>
<gene>
    <name evidence="1" type="ORF">GMARGA_LOCUS567</name>
</gene>
<organism evidence="1 2">
    <name type="scientific">Gigaspora margarita</name>
    <dbReference type="NCBI Taxonomy" id="4874"/>
    <lineage>
        <taxon>Eukaryota</taxon>
        <taxon>Fungi</taxon>
        <taxon>Fungi incertae sedis</taxon>
        <taxon>Mucoromycota</taxon>
        <taxon>Glomeromycotina</taxon>
        <taxon>Glomeromycetes</taxon>
        <taxon>Diversisporales</taxon>
        <taxon>Gigasporaceae</taxon>
        <taxon>Gigaspora</taxon>
    </lineage>
</organism>
<accession>A0ABM8VWV3</accession>
<reference evidence="1 2" key="1">
    <citation type="submission" date="2021-06" db="EMBL/GenBank/DDBJ databases">
        <authorList>
            <person name="Kallberg Y."/>
            <person name="Tangrot J."/>
            <person name="Rosling A."/>
        </authorList>
    </citation>
    <scope>NUCLEOTIDE SEQUENCE [LARGE SCALE GENOMIC DNA]</scope>
    <source>
        <strain evidence="1 2">120-4 pot B 10/14</strain>
    </source>
</reference>
<dbReference type="EMBL" id="CAJVQB010000099">
    <property type="protein sequence ID" value="CAG8466553.1"/>
    <property type="molecule type" value="Genomic_DNA"/>
</dbReference>
<sequence length="455" mass="52596">MLSNVEEPYLIQLFIEGTHRSQYMPAAPEQVSKRINLSLESRDKAIAARRAHRSTRAEIALRILEPYNNTNESQLNYAHKNSKDLCTQQQLKRLVERDDNWLRDNVGPWTILDQLVNDKLKNQGKILYYQCNDTSASENNPEHYYQLIVSDEMWLQQGRNCGYFCFGVDRKYDLNNEKAPVLAIVIEDQAGYGSPLAFGLSNKENHHTIKMAVQAVQANIPCNDSNCTHQYQYINLENGKGFRRQHECATFWNPLAIIDKHRPTKLALQGLIRGTVLCWFHIMATLGEHLQVWKPSRFSNCNEPFDETTNRESIEEPKISDNTIMMTYNLADSTQYLQDCDSSINDDNIEAGHCDTFNMNALEDSDNTSFSIYRRNTTRIRNKRQVSGNEKENDATLAIKRSLEELFLEKECNWNPKEFTNVAVAKRLCLDNNPVENGVKLYRWISNRKIRAKNA</sequence>
<proteinExistence type="predicted"/>
<name>A0ABM8VWV3_GIGMA</name>
<comment type="caution">
    <text evidence="1">The sequence shown here is derived from an EMBL/GenBank/DDBJ whole genome shotgun (WGS) entry which is preliminary data.</text>
</comment>
<keyword evidence="2" id="KW-1185">Reference proteome</keyword>
<dbReference type="Proteomes" id="UP000789901">
    <property type="component" value="Unassembled WGS sequence"/>
</dbReference>
<evidence type="ECO:0000313" key="2">
    <source>
        <dbReference type="Proteomes" id="UP000789901"/>
    </source>
</evidence>
<evidence type="ECO:0000313" key="1">
    <source>
        <dbReference type="EMBL" id="CAG8466553.1"/>
    </source>
</evidence>